<evidence type="ECO:0000313" key="1">
    <source>
        <dbReference type="EMBL" id="MDM7885915.1"/>
    </source>
</evidence>
<organism evidence="1 2">
    <name type="scientific">Curtobacterium citri</name>
    <dbReference type="NCBI Taxonomy" id="3055139"/>
    <lineage>
        <taxon>Bacteria</taxon>
        <taxon>Bacillati</taxon>
        <taxon>Actinomycetota</taxon>
        <taxon>Actinomycetes</taxon>
        <taxon>Micrococcales</taxon>
        <taxon>Microbacteriaceae</taxon>
        <taxon>Curtobacterium</taxon>
    </lineage>
</organism>
<accession>A0ABT7T8P4</accession>
<dbReference type="EMBL" id="JAUCML010000008">
    <property type="protein sequence ID" value="MDM7885915.1"/>
    <property type="molecule type" value="Genomic_DNA"/>
</dbReference>
<gene>
    <name evidence="1" type="ORF">QUG92_12445</name>
</gene>
<dbReference type="Proteomes" id="UP001237823">
    <property type="component" value="Unassembled WGS sequence"/>
</dbReference>
<protein>
    <submittedName>
        <fullName evidence="1">Uncharacterized protein</fullName>
    </submittedName>
</protein>
<proteinExistence type="predicted"/>
<reference evidence="1 2" key="1">
    <citation type="submission" date="2023-06" db="EMBL/GenBank/DDBJ databases">
        <authorList>
            <person name="Feng G."/>
            <person name="Li J."/>
            <person name="Zhu H."/>
        </authorList>
    </citation>
    <scope>NUCLEOTIDE SEQUENCE [LARGE SCALE GENOMIC DNA]</scope>
    <source>
        <strain evidence="1 2">RHCKG23</strain>
    </source>
</reference>
<dbReference type="RefSeq" id="WP_289459280.1">
    <property type="nucleotide sequence ID" value="NZ_JAUCML010000008.1"/>
</dbReference>
<evidence type="ECO:0000313" key="2">
    <source>
        <dbReference type="Proteomes" id="UP001237823"/>
    </source>
</evidence>
<comment type="caution">
    <text evidence="1">The sequence shown here is derived from an EMBL/GenBank/DDBJ whole genome shotgun (WGS) entry which is preliminary data.</text>
</comment>
<name>A0ABT7T8P4_9MICO</name>
<sequence>MTQDARCSSVWWRFSCTRSLGHGGLHRDTTPGSLAEWNDVGSGDQFRGIDDVADPHHR</sequence>
<keyword evidence="2" id="KW-1185">Reference proteome</keyword>